<dbReference type="Proteomes" id="UP000729402">
    <property type="component" value="Unassembled WGS sequence"/>
</dbReference>
<reference evidence="1" key="1">
    <citation type="journal article" date="2021" name="bioRxiv">
        <title>Whole Genome Assembly and Annotation of Northern Wild Rice, Zizania palustris L., Supports a Whole Genome Duplication in the Zizania Genus.</title>
        <authorList>
            <person name="Haas M."/>
            <person name="Kono T."/>
            <person name="Macchietto M."/>
            <person name="Millas R."/>
            <person name="McGilp L."/>
            <person name="Shao M."/>
            <person name="Duquette J."/>
            <person name="Hirsch C.N."/>
            <person name="Kimball J."/>
        </authorList>
    </citation>
    <scope>NUCLEOTIDE SEQUENCE</scope>
    <source>
        <tissue evidence="1">Fresh leaf tissue</tissue>
    </source>
</reference>
<name>A0A8J6BAA4_ZIZPA</name>
<reference evidence="1" key="2">
    <citation type="submission" date="2021-02" db="EMBL/GenBank/DDBJ databases">
        <authorList>
            <person name="Kimball J.A."/>
            <person name="Haas M.W."/>
            <person name="Macchietto M."/>
            <person name="Kono T."/>
            <person name="Duquette J."/>
            <person name="Shao M."/>
        </authorList>
    </citation>
    <scope>NUCLEOTIDE SEQUENCE</scope>
    <source>
        <tissue evidence="1">Fresh leaf tissue</tissue>
    </source>
</reference>
<organism evidence="1 2">
    <name type="scientific">Zizania palustris</name>
    <name type="common">Northern wild rice</name>
    <dbReference type="NCBI Taxonomy" id="103762"/>
    <lineage>
        <taxon>Eukaryota</taxon>
        <taxon>Viridiplantae</taxon>
        <taxon>Streptophyta</taxon>
        <taxon>Embryophyta</taxon>
        <taxon>Tracheophyta</taxon>
        <taxon>Spermatophyta</taxon>
        <taxon>Magnoliopsida</taxon>
        <taxon>Liliopsida</taxon>
        <taxon>Poales</taxon>
        <taxon>Poaceae</taxon>
        <taxon>BOP clade</taxon>
        <taxon>Oryzoideae</taxon>
        <taxon>Oryzeae</taxon>
        <taxon>Zizaniinae</taxon>
        <taxon>Zizania</taxon>
    </lineage>
</organism>
<sequence length="72" mass="8322">MLLQITTVGPSKAPLKRDVDDFLKGHLPASSMCACTWLKGDRLHLRHHQFPIYRRGHHLDHDNDPLLHPLPR</sequence>
<keyword evidence="2" id="KW-1185">Reference proteome</keyword>
<dbReference type="AlphaFoldDB" id="A0A8J6BAA4"/>
<evidence type="ECO:0000313" key="2">
    <source>
        <dbReference type="Proteomes" id="UP000729402"/>
    </source>
</evidence>
<evidence type="ECO:0000313" key="1">
    <source>
        <dbReference type="EMBL" id="KAG8084312.1"/>
    </source>
</evidence>
<dbReference type="EMBL" id="JAAALK010000082">
    <property type="protein sequence ID" value="KAG8084312.1"/>
    <property type="molecule type" value="Genomic_DNA"/>
</dbReference>
<proteinExistence type="predicted"/>
<accession>A0A8J6BAA4</accession>
<comment type="caution">
    <text evidence="1">The sequence shown here is derived from an EMBL/GenBank/DDBJ whole genome shotgun (WGS) entry which is preliminary data.</text>
</comment>
<gene>
    <name evidence="1" type="ORF">GUJ93_ZPchr0010g9666</name>
</gene>
<protein>
    <submittedName>
        <fullName evidence="1">Uncharacterized protein</fullName>
    </submittedName>
</protein>